<gene>
    <name evidence="2" type="ORF">GCM10008013_41500</name>
</gene>
<feature type="domain" description="Insertion element IS150 protein InsJ-like helix-turn-helix" evidence="1">
    <location>
        <begin position="16"/>
        <end position="63"/>
    </location>
</feature>
<name>A0ABQ1YSV9_9BACL</name>
<dbReference type="EMBL" id="BMFT01000003">
    <property type="protein sequence ID" value="GGH35277.1"/>
    <property type="molecule type" value="Genomic_DNA"/>
</dbReference>
<reference evidence="3" key="1">
    <citation type="journal article" date="2019" name="Int. J. Syst. Evol. Microbiol.">
        <title>The Global Catalogue of Microorganisms (GCM) 10K type strain sequencing project: providing services to taxonomists for standard genome sequencing and annotation.</title>
        <authorList>
            <consortium name="The Broad Institute Genomics Platform"/>
            <consortium name="The Broad Institute Genome Sequencing Center for Infectious Disease"/>
            <person name="Wu L."/>
            <person name="Ma J."/>
        </authorList>
    </citation>
    <scope>NUCLEOTIDE SEQUENCE [LARGE SCALE GENOMIC DNA]</scope>
    <source>
        <strain evidence="3">CGMCC 1.12769</strain>
    </source>
</reference>
<evidence type="ECO:0000313" key="2">
    <source>
        <dbReference type="EMBL" id="GGH35277.1"/>
    </source>
</evidence>
<dbReference type="Pfam" id="PF13518">
    <property type="entry name" value="HTH_28"/>
    <property type="match status" value="1"/>
</dbReference>
<dbReference type="InterPro" id="IPR036388">
    <property type="entry name" value="WH-like_DNA-bd_sf"/>
</dbReference>
<comment type="caution">
    <text evidence="2">The sequence shown here is derived from an EMBL/GenBank/DDBJ whole genome shotgun (WGS) entry which is preliminary data.</text>
</comment>
<keyword evidence="3" id="KW-1185">Reference proteome</keyword>
<dbReference type="Proteomes" id="UP000659344">
    <property type="component" value="Unassembled WGS sequence"/>
</dbReference>
<dbReference type="InterPro" id="IPR055247">
    <property type="entry name" value="InsJ-like_HTH"/>
</dbReference>
<accession>A0ABQ1YSV9</accession>
<protein>
    <recommendedName>
        <fullName evidence="1">Insertion element IS150 protein InsJ-like helix-turn-helix domain-containing protein</fullName>
    </recommendedName>
</protein>
<dbReference type="SUPFAM" id="SSF48295">
    <property type="entry name" value="TrpR-like"/>
    <property type="match status" value="1"/>
</dbReference>
<dbReference type="InterPro" id="IPR010921">
    <property type="entry name" value="Trp_repressor/repl_initiator"/>
</dbReference>
<organism evidence="2 3">
    <name type="scientific">Paenibacillus segetis</name>
    <dbReference type="NCBI Taxonomy" id="1325360"/>
    <lineage>
        <taxon>Bacteria</taxon>
        <taxon>Bacillati</taxon>
        <taxon>Bacillota</taxon>
        <taxon>Bacilli</taxon>
        <taxon>Bacillales</taxon>
        <taxon>Paenibacillaceae</taxon>
        <taxon>Paenibacillus</taxon>
    </lineage>
</organism>
<sequence>MYAEFLMETKNITAVEKLAILLEIKEGIIGLNAKARKFGISKASIQVWRQRYKVYSFEGLKPKM</sequence>
<proteinExistence type="predicted"/>
<dbReference type="Gene3D" id="1.10.10.10">
    <property type="entry name" value="Winged helix-like DNA-binding domain superfamily/Winged helix DNA-binding domain"/>
    <property type="match status" value="1"/>
</dbReference>
<evidence type="ECO:0000313" key="3">
    <source>
        <dbReference type="Proteomes" id="UP000659344"/>
    </source>
</evidence>
<evidence type="ECO:0000259" key="1">
    <source>
        <dbReference type="Pfam" id="PF13518"/>
    </source>
</evidence>